<feature type="domain" description="Leucyl-tRNA synthetase editing" evidence="14">
    <location>
        <begin position="239"/>
        <end position="426"/>
    </location>
</feature>
<feature type="domain" description="Methionyl/Leucyl tRNA synthetase" evidence="13">
    <location>
        <begin position="58"/>
        <end position="203"/>
    </location>
</feature>
<accession>A0A6J4UU15</accession>
<dbReference type="Pfam" id="PF09334">
    <property type="entry name" value="tRNA-synt_1g"/>
    <property type="match status" value="1"/>
</dbReference>
<dbReference type="GO" id="GO:0005829">
    <property type="term" value="C:cytosol"/>
    <property type="evidence" value="ECO:0007669"/>
    <property type="project" value="TreeGrafter"/>
</dbReference>
<dbReference type="PANTHER" id="PTHR43740">
    <property type="entry name" value="LEUCYL-TRNA SYNTHETASE"/>
    <property type="match status" value="1"/>
</dbReference>
<keyword evidence="2 9" id="KW-0963">Cytoplasm</keyword>
<dbReference type="SUPFAM" id="SSF47323">
    <property type="entry name" value="Anticodon-binding domain of a subclass of class I aminoacyl-tRNA synthetases"/>
    <property type="match status" value="1"/>
</dbReference>
<evidence type="ECO:0000256" key="2">
    <source>
        <dbReference type="ARBA" id="ARBA00022490"/>
    </source>
</evidence>
<comment type="subcellular location">
    <subcellularLocation>
        <location evidence="9">Cytoplasm</location>
    </subcellularLocation>
</comment>
<evidence type="ECO:0000256" key="4">
    <source>
        <dbReference type="ARBA" id="ARBA00022741"/>
    </source>
</evidence>
<evidence type="ECO:0000256" key="7">
    <source>
        <dbReference type="ARBA" id="ARBA00023146"/>
    </source>
</evidence>
<comment type="catalytic activity">
    <reaction evidence="8 9">
        <text>tRNA(Leu) + L-leucine + ATP = L-leucyl-tRNA(Leu) + AMP + diphosphate</text>
        <dbReference type="Rhea" id="RHEA:11688"/>
        <dbReference type="Rhea" id="RHEA-COMP:9613"/>
        <dbReference type="Rhea" id="RHEA-COMP:9622"/>
        <dbReference type="ChEBI" id="CHEBI:30616"/>
        <dbReference type="ChEBI" id="CHEBI:33019"/>
        <dbReference type="ChEBI" id="CHEBI:57427"/>
        <dbReference type="ChEBI" id="CHEBI:78442"/>
        <dbReference type="ChEBI" id="CHEBI:78494"/>
        <dbReference type="ChEBI" id="CHEBI:456215"/>
        <dbReference type="EC" id="6.1.1.4"/>
    </reaction>
</comment>
<feature type="short sequence motif" description="'KMSKS' region" evidence="9">
    <location>
        <begin position="602"/>
        <end position="606"/>
    </location>
</feature>
<dbReference type="SUPFAM" id="SSF52374">
    <property type="entry name" value="Nucleotidylyl transferase"/>
    <property type="match status" value="1"/>
</dbReference>
<dbReference type="SUPFAM" id="SSF50677">
    <property type="entry name" value="ValRS/IleRS/LeuRS editing domain"/>
    <property type="match status" value="1"/>
</dbReference>
<dbReference type="EMBL" id="CADCWI010000092">
    <property type="protein sequence ID" value="CAA9560442.1"/>
    <property type="molecule type" value="Genomic_DNA"/>
</dbReference>
<dbReference type="AlphaFoldDB" id="A0A6J4UU15"/>
<dbReference type="CDD" id="cd07958">
    <property type="entry name" value="Anticodon_Ia_Leu_BEm"/>
    <property type="match status" value="1"/>
</dbReference>
<dbReference type="InterPro" id="IPR009008">
    <property type="entry name" value="Val/Leu/Ile-tRNA-synth_edit"/>
</dbReference>
<dbReference type="PRINTS" id="PR00985">
    <property type="entry name" value="TRNASYNTHLEU"/>
</dbReference>
<dbReference type="InterPro" id="IPR025709">
    <property type="entry name" value="Leu_tRNA-synth_edit"/>
</dbReference>
<proteinExistence type="inferred from homology"/>
<dbReference type="Gene3D" id="3.40.50.620">
    <property type="entry name" value="HUPs"/>
    <property type="match status" value="2"/>
</dbReference>
<dbReference type="EC" id="6.1.1.4" evidence="9"/>
<evidence type="ECO:0000259" key="11">
    <source>
        <dbReference type="Pfam" id="PF00133"/>
    </source>
</evidence>
<name>A0A6J4UU15_9BACT</name>
<dbReference type="InterPro" id="IPR002300">
    <property type="entry name" value="aa-tRNA-synth_Ia"/>
</dbReference>
<evidence type="ECO:0000256" key="6">
    <source>
        <dbReference type="ARBA" id="ARBA00022917"/>
    </source>
</evidence>
<dbReference type="Gene3D" id="1.10.730.10">
    <property type="entry name" value="Isoleucyl-tRNA Synthetase, Domain 1"/>
    <property type="match status" value="1"/>
</dbReference>
<dbReference type="InterPro" id="IPR013155">
    <property type="entry name" value="M/V/L/I-tRNA-synth_anticd-bd"/>
</dbReference>
<dbReference type="HAMAP" id="MF_00049_B">
    <property type="entry name" value="Leu_tRNA_synth_B"/>
    <property type="match status" value="1"/>
</dbReference>
<dbReference type="InterPro" id="IPR014729">
    <property type="entry name" value="Rossmann-like_a/b/a_fold"/>
</dbReference>
<evidence type="ECO:0000256" key="3">
    <source>
        <dbReference type="ARBA" id="ARBA00022598"/>
    </source>
</evidence>
<keyword evidence="3 9" id="KW-0436">Ligase</keyword>
<feature type="domain" description="Aminoacyl-tRNA synthetase class Ia" evidence="11">
    <location>
        <begin position="440"/>
        <end position="630"/>
    </location>
</feature>
<dbReference type="GO" id="GO:0002161">
    <property type="term" value="F:aminoacyl-tRNA deacylase activity"/>
    <property type="evidence" value="ECO:0007669"/>
    <property type="project" value="InterPro"/>
</dbReference>
<dbReference type="Gene3D" id="3.10.20.590">
    <property type="match status" value="1"/>
</dbReference>
<gene>
    <name evidence="9" type="primary">leuS</name>
    <name evidence="15" type="ORF">AVDCRST_MAG43-1925</name>
</gene>
<sequence length="838" mass="94972">MASTATTTSQHPSSAGFDDAHVYDSTVVEPKWRAAWQESDLYRVEDDRPEPKWFSLTMYPYPSGILHVGHWYAFAIPDTFARLQRMRGHNVLFPMGFDAFGLPAENAAIRNNIHPATWTLDNIRQMRRQYDVMGTMIDWSREIASCMPEFYHWNQWIFLQMLKRGLAYRAAGPVWWCPNDQTVLANEQVLEGNICERCGAEVYKRDLEQWYFRITEYAEQLLTGLDDLDWPSRVKVMQRNWIGRSEGARLRFSLDTGEALEVFTTRPDTVFGATFMVMAPEHPLVSQITTNEQRDAVEAYIDRTRRETEIERQSTDEAHPKTGVFTGAYAVNPVNDERIPIWIADYVLMGYGTGAIMAVPAHDERDFAFARAFDLPIRVVIQPEGDVALDPATMSHAYVGPGKMVNSGPFDGTPVPESVSTVISWLDEQGKGSAEVSYRLRDWLISRQRYWGTPIPIVYCDSCGIVPVPEDQLPVTLPLDAEFAPTGQSPLVSHEAFLHTTCPTCGGDARRETDTMDTFVDSSWYWYRYTSPEEAGAPFDVERVKQWTPVDLYCGGIEHAILHLLYARFFTRVLRDIGLVDHSEPFTRLRNQGMILSIEGTKMSKSRGTQIGPDELVEEYGADALRLHLMFLGPWEQGGPWNDRGITGMQRFIRRAFQLVSETGTSVPADDEKVEGVDGLRSLTHRTIKRVTDDLDGFQFNTMIAALIEFTNELMKQKDGLLTRTPAWREAMETLTLLMAPSTPYAAEEMWSRLGKPYSVHQQSWPVWIASLAAVRTVEIPVQVNGKVRDKLTVDADATESEVLTMAKASQRVAEHLEGKTVVREVFVPGRMVNFVAK</sequence>
<feature type="domain" description="Methionyl/Valyl/Leucyl/Isoleucyl-tRNA synthetase anticodon-binding" evidence="12">
    <location>
        <begin position="681"/>
        <end position="801"/>
    </location>
</feature>
<organism evidence="15">
    <name type="scientific">uncultured Thermomicrobiales bacterium</name>
    <dbReference type="NCBI Taxonomy" id="1645740"/>
    <lineage>
        <taxon>Bacteria</taxon>
        <taxon>Pseudomonadati</taxon>
        <taxon>Thermomicrobiota</taxon>
        <taxon>Thermomicrobia</taxon>
        <taxon>Thermomicrobiales</taxon>
        <taxon>environmental samples</taxon>
    </lineage>
</organism>
<evidence type="ECO:0000256" key="5">
    <source>
        <dbReference type="ARBA" id="ARBA00022840"/>
    </source>
</evidence>
<evidence type="ECO:0000313" key="15">
    <source>
        <dbReference type="EMBL" id="CAA9560442.1"/>
    </source>
</evidence>
<dbReference type="Pfam" id="PF08264">
    <property type="entry name" value="Anticodon_1"/>
    <property type="match status" value="1"/>
</dbReference>
<dbReference type="Pfam" id="PF00133">
    <property type="entry name" value="tRNA-synt_1"/>
    <property type="match status" value="1"/>
</dbReference>
<dbReference type="InterPro" id="IPR002302">
    <property type="entry name" value="Leu-tRNA-ligase"/>
</dbReference>
<dbReference type="PANTHER" id="PTHR43740:SF2">
    <property type="entry name" value="LEUCINE--TRNA LIGASE, MITOCHONDRIAL"/>
    <property type="match status" value="1"/>
</dbReference>
<evidence type="ECO:0000259" key="13">
    <source>
        <dbReference type="Pfam" id="PF09334"/>
    </source>
</evidence>
<dbReference type="FunFam" id="3.40.50.620:FF:000056">
    <property type="entry name" value="Leucine--tRNA ligase"/>
    <property type="match status" value="1"/>
</dbReference>
<feature type="binding site" evidence="9">
    <location>
        <position position="605"/>
    </location>
    <ligand>
        <name>ATP</name>
        <dbReference type="ChEBI" id="CHEBI:30616"/>
    </ligand>
</feature>
<evidence type="ECO:0000256" key="10">
    <source>
        <dbReference type="RuleBase" id="RU363039"/>
    </source>
</evidence>
<evidence type="ECO:0000259" key="14">
    <source>
        <dbReference type="Pfam" id="PF13603"/>
    </source>
</evidence>
<evidence type="ECO:0000256" key="1">
    <source>
        <dbReference type="ARBA" id="ARBA00005594"/>
    </source>
</evidence>
<dbReference type="GO" id="GO:0004823">
    <property type="term" value="F:leucine-tRNA ligase activity"/>
    <property type="evidence" value="ECO:0007669"/>
    <property type="project" value="UniProtKB-UniRule"/>
</dbReference>
<dbReference type="GO" id="GO:0006429">
    <property type="term" value="P:leucyl-tRNA aminoacylation"/>
    <property type="evidence" value="ECO:0007669"/>
    <property type="project" value="UniProtKB-UniRule"/>
</dbReference>
<dbReference type="FunFam" id="3.40.50.620:FF:000003">
    <property type="entry name" value="Leucine--tRNA ligase"/>
    <property type="match status" value="1"/>
</dbReference>
<evidence type="ECO:0000256" key="9">
    <source>
        <dbReference type="HAMAP-Rule" id="MF_00049"/>
    </source>
</evidence>
<comment type="similarity">
    <text evidence="1 9 10">Belongs to the class-I aminoacyl-tRNA synthetase family.</text>
</comment>
<keyword evidence="4 9" id="KW-0547">Nucleotide-binding</keyword>
<feature type="short sequence motif" description="'HIGH' region" evidence="9">
    <location>
        <begin position="60"/>
        <end position="70"/>
    </location>
</feature>
<dbReference type="NCBIfam" id="TIGR00396">
    <property type="entry name" value="leuS_bact"/>
    <property type="match status" value="1"/>
</dbReference>
<dbReference type="CDD" id="cd00812">
    <property type="entry name" value="LeuRS_core"/>
    <property type="match status" value="1"/>
</dbReference>
<evidence type="ECO:0000256" key="8">
    <source>
        <dbReference type="ARBA" id="ARBA00047469"/>
    </source>
</evidence>
<dbReference type="GO" id="GO:0005524">
    <property type="term" value="F:ATP binding"/>
    <property type="evidence" value="ECO:0007669"/>
    <property type="project" value="UniProtKB-UniRule"/>
</dbReference>
<reference evidence="15" key="1">
    <citation type="submission" date="2020-02" db="EMBL/GenBank/DDBJ databases">
        <authorList>
            <person name="Meier V. D."/>
        </authorList>
    </citation>
    <scope>NUCLEOTIDE SEQUENCE</scope>
    <source>
        <strain evidence="15">AVDCRST_MAG43</strain>
    </source>
</reference>
<dbReference type="FunFam" id="1.10.730.10:FF:000002">
    <property type="entry name" value="Leucine--tRNA ligase"/>
    <property type="match status" value="1"/>
</dbReference>
<dbReference type="Pfam" id="PF13603">
    <property type="entry name" value="tRNA-synt_1_2"/>
    <property type="match status" value="1"/>
</dbReference>
<keyword evidence="6 9" id="KW-0648">Protein biosynthesis</keyword>
<dbReference type="InterPro" id="IPR015413">
    <property type="entry name" value="Methionyl/Leucyl_tRNA_Synth"/>
</dbReference>
<evidence type="ECO:0000259" key="12">
    <source>
        <dbReference type="Pfam" id="PF08264"/>
    </source>
</evidence>
<keyword evidence="5 9" id="KW-0067">ATP-binding</keyword>
<protein>
    <recommendedName>
        <fullName evidence="9">Leucine--tRNA ligase</fullName>
        <ecNumber evidence="9">6.1.1.4</ecNumber>
    </recommendedName>
    <alternativeName>
        <fullName evidence="9">Leucyl-tRNA synthetase</fullName>
        <shortName evidence="9">LeuRS</shortName>
    </alternativeName>
</protein>
<dbReference type="InterPro" id="IPR009080">
    <property type="entry name" value="tRNAsynth_Ia_anticodon-bd"/>
</dbReference>
<keyword evidence="7 9" id="KW-0030">Aminoacyl-tRNA synthetase</keyword>